<dbReference type="SMART" id="SM00829">
    <property type="entry name" value="PKS_ER"/>
    <property type="match status" value="1"/>
</dbReference>
<feature type="domain" description="Enoyl reductase (ER)" evidence="1">
    <location>
        <begin position="10"/>
        <end position="320"/>
    </location>
</feature>
<dbReference type="Pfam" id="PF08240">
    <property type="entry name" value="ADH_N"/>
    <property type="match status" value="1"/>
</dbReference>
<dbReference type="InterPro" id="IPR036291">
    <property type="entry name" value="NAD(P)-bd_dom_sf"/>
</dbReference>
<comment type="caution">
    <text evidence="2">The sequence shown here is derived from an EMBL/GenBank/DDBJ whole genome shotgun (WGS) entry which is preliminary data.</text>
</comment>
<dbReference type="InterPro" id="IPR013154">
    <property type="entry name" value="ADH-like_N"/>
</dbReference>
<accession>A0ABS4DHC4</accession>
<gene>
    <name evidence="2" type="ORF">EYB53_024160</name>
</gene>
<dbReference type="InterPro" id="IPR050700">
    <property type="entry name" value="YIM1/Zinc_Alcohol_DH_Fams"/>
</dbReference>
<dbReference type="PANTHER" id="PTHR11695">
    <property type="entry name" value="ALCOHOL DEHYDROGENASE RELATED"/>
    <property type="match status" value="1"/>
</dbReference>
<dbReference type="EMBL" id="SIJK02000100">
    <property type="protein sequence ID" value="MBP1468827.1"/>
    <property type="molecule type" value="Genomic_DNA"/>
</dbReference>
<keyword evidence="3" id="KW-1185">Reference proteome</keyword>
<evidence type="ECO:0000313" key="3">
    <source>
        <dbReference type="Proteomes" id="UP001193081"/>
    </source>
</evidence>
<organism evidence="2 3">
    <name type="scientific">Candidatus Chloroploca mongolica</name>
    <dbReference type="NCBI Taxonomy" id="2528176"/>
    <lineage>
        <taxon>Bacteria</taxon>
        <taxon>Bacillati</taxon>
        <taxon>Chloroflexota</taxon>
        <taxon>Chloroflexia</taxon>
        <taxon>Chloroflexales</taxon>
        <taxon>Chloroflexineae</taxon>
        <taxon>Oscillochloridaceae</taxon>
        <taxon>Candidatus Chloroploca</taxon>
    </lineage>
</organism>
<sequence length="327" mass="34587">MQAMTYQTYGAPDVLQLTTFTRPVPKAGEVLVQIHAASLNQADLYLLRGKPWVARLSSGLRRPKRPTLGADIAGRVITVGGGVTQFQPGDAVYGDLAAYGFGGFAEYVCVRAEALAPKPASLSFAQAAAVPMAAVTALQGMRAAGPIAGGARVLIHGASGGVGTFAVQLAKTMGAHVTAVCSARHVEQARTLGAEHVIDYTQEDFTRDGRRYDLILVVNGRHPLAQYRRALSPRGRLVVVGGDVGTILRATLLGSVVSLAHSITVRSLIARPSRDDLLFVGQLLDSGVVVPVIDRCYPLGELPEAMRYLATGHARGKIVITMEQADQ</sequence>
<name>A0ABS4DHC4_9CHLR</name>
<dbReference type="InterPro" id="IPR020843">
    <property type="entry name" value="ER"/>
</dbReference>
<dbReference type="Gene3D" id="3.90.180.10">
    <property type="entry name" value="Medium-chain alcohol dehydrogenases, catalytic domain"/>
    <property type="match status" value="1"/>
</dbReference>
<dbReference type="Gene3D" id="3.40.50.720">
    <property type="entry name" value="NAD(P)-binding Rossmann-like Domain"/>
    <property type="match status" value="1"/>
</dbReference>
<evidence type="ECO:0000313" key="2">
    <source>
        <dbReference type="EMBL" id="MBP1468827.1"/>
    </source>
</evidence>
<evidence type="ECO:0000259" key="1">
    <source>
        <dbReference type="SMART" id="SM00829"/>
    </source>
</evidence>
<dbReference type="SUPFAM" id="SSF50129">
    <property type="entry name" value="GroES-like"/>
    <property type="match status" value="1"/>
</dbReference>
<dbReference type="InterPro" id="IPR011032">
    <property type="entry name" value="GroES-like_sf"/>
</dbReference>
<dbReference type="SUPFAM" id="SSF51735">
    <property type="entry name" value="NAD(P)-binding Rossmann-fold domains"/>
    <property type="match status" value="1"/>
</dbReference>
<dbReference type="Pfam" id="PF13602">
    <property type="entry name" value="ADH_zinc_N_2"/>
    <property type="match status" value="1"/>
</dbReference>
<dbReference type="PANTHER" id="PTHR11695:SF648">
    <property type="entry name" value="ZINC-BINDING OXIDOREDUCTASE"/>
    <property type="match status" value="1"/>
</dbReference>
<dbReference type="CDD" id="cd08267">
    <property type="entry name" value="MDR1"/>
    <property type="match status" value="1"/>
</dbReference>
<dbReference type="Proteomes" id="UP001193081">
    <property type="component" value="Unassembled WGS sequence"/>
</dbReference>
<proteinExistence type="predicted"/>
<protein>
    <submittedName>
        <fullName evidence="2">NAD(P)-dependent alcohol dehydrogenase</fullName>
    </submittedName>
</protein>
<reference evidence="2 3" key="1">
    <citation type="submission" date="2021-03" db="EMBL/GenBank/DDBJ databases">
        <authorList>
            <person name="Grouzdev D.S."/>
        </authorList>
    </citation>
    <scope>NUCLEOTIDE SEQUENCE [LARGE SCALE GENOMIC DNA]</scope>
    <source>
        <strain evidence="2 3">M50-1</strain>
    </source>
</reference>